<evidence type="ECO:0000313" key="6">
    <source>
        <dbReference type="Proteomes" id="UP001245370"/>
    </source>
</evidence>
<name>A0A9W6CFB1_XANFL</name>
<dbReference type="Pfam" id="PF09976">
    <property type="entry name" value="TPR_21"/>
    <property type="match status" value="1"/>
</dbReference>
<dbReference type="RefSeq" id="WP_169121828.1">
    <property type="nucleotide sequence ID" value="NZ_BSDO01000001.1"/>
</dbReference>
<reference evidence="3" key="1">
    <citation type="submission" date="2022-12" db="EMBL/GenBank/DDBJ databases">
        <title>Reference genome sequencing for broad-spectrum identification of bacterial and archaeal isolates by mass spectrometry.</title>
        <authorList>
            <person name="Sekiguchi Y."/>
            <person name="Tourlousse D.M."/>
        </authorList>
    </citation>
    <scope>NUCLEOTIDE SEQUENCE</scope>
    <source>
        <strain evidence="3">301</strain>
    </source>
</reference>
<comment type="caution">
    <text evidence="3">The sequence shown here is derived from an EMBL/GenBank/DDBJ whole genome shotgun (WGS) entry which is preliminary data.</text>
</comment>
<keyword evidence="1" id="KW-0472">Membrane</keyword>
<dbReference type="Proteomes" id="UP001245370">
    <property type="component" value="Unassembled WGS sequence"/>
</dbReference>
<keyword evidence="6" id="KW-1185">Reference proteome</keyword>
<evidence type="ECO:0000256" key="1">
    <source>
        <dbReference type="SAM" id="Phobius"/>
    </source>
</evidence>
<protein>
    <recommendedName>
        <fullName evidence="2">Ancillary SecYEG translocon subunit/Cell division coordinator CpoB TPR domain-containing protein</fullName>
    </recommendedName>
</protein>
<dbReference type="GeneID" id="95761781"/>
<dbReference type="EMBL" id="JAVDPY010000002">
    <property type="protein sequence ID" value="MDR6333036.1"/>
    <property type="molecule type" value="Genomic_DNA"/>
</dbReference>
<dbReference type="InterPro" id="IPR018704">
    <property type="entry name" value="SecYEG/CpoB_TPR"/>
</dbReference>
<sequence length="229" mass="23906">MTDIFHEIEEDLRRDRLRKLWDRFGGVIIAACVLVILAAAGWSGYQYWRHEQAVKASEAYQSAVALFDAGKMQEAETAFAAIAKSGPAGYRTLALFRAAAAATARDKAAGIAAFDAIAADNSVPPLARDLALVRAALLVVDTAGLPEVKQRIGGIANGTGPLRHSARETLALAELKAGDLAAANKTATDITTDSDTPPGVRSRAELIRRLTASATAPAGEAAAGTAPTQ</sequence>
<accession>A0A9W6CFB1</accession>
<evidence type="ECO:0000313" key="3">
    <source>
        <dbReference type="EMBL" id="GLI21313.1"/>
    </source>
</evidence>
<evidence type="ECO:0000313" key="4">
    <source>
        <dbReference type="EMBL" id="MDR6333036.1"/>
    </source>
</evidence>
<proteinExistence type="predicted"/>
<evidence type="ECO:0000259" key="2">
    <source>
        <dbReference type="Pfam" id="PF09976"/>
    </source>
</evidence>
<organism evidence="3 5">
    <name type="scientific">Xanthobacter flavus</name>
    <dbReference type="NCBI Taxonomy" id="281"/>
    <lineage>
        <taxon>Bacteria</taxon>
        <taxon>Pseudomonadati</taxon>
        <taxon>Pseudomonadota</taxon>
        <taxon>Alphaproteobacteria</taxon>
        <taxon>Hyphomicrobiales</taxon>
        <taxon>Xanthobacteraceae</taxon>
        <taxon>Xanthobacter</taxon>
    </lineage>
</organism>
<gene>
    <name evidence="4" type="ORF">GGQ86_001500</name>
    <name evidence="3" type="ORF">XFLAVUS301_09870</name>
</gene>
<evidence type="ECO:0000313" key="5">
    <source>
        <dbReference type="Proteomes" id="UP001144397"/>
    </source>
</evidence>
<keyword evidence="1" id="KW-0812">Transmembrane</keyword>
<keyword evidence="1" id="KW-1133">Transmembrane helix</keyword>
<reference evidence="4 6" key="2">
    <citation type="submission" date="2023-07" db="EMBL/GenBank/DDBJ databases">
        <title>Genomic Encyclopedia of Type Strains, Phase IV (KMG-IV): sequencing the most valuable type-strain genomes for metagenomic binning, comparative biology and taxonomic classification.</title>
        <authorList>
            <person name="Goeker M."/>
        </authorList>
    </citation>
    <scope>NUCLEOTIDE SEQUENCE [LARGE SCALE GENOMIC DNA]</scope>
    <source>
        <strain evidence="4 6">DSM 338</strain>
    </source>
</reference>
<feature type="domain" description="Ancillary SecYEG translocon subunit/Cell division coordinator CpoB TPR" evidence="2">
    <location>
        <begin position="19"/>
        <end position="140"/>
    </location>
</feature>
<dbReference type="EMBL" id="BSDO01000001">
    <property type="protein sequence ID" value="GLI21313.1"/>
    <property type="molecule type" value="Genomic_DNA"/>
</dbReference>
<feature type="transmembrane region" description="Helical" evidence="1">
    <location>
        <begin position="24"/>
        <end position="45"/>
    </location>
</feature>
<dbReference type="AlphaFoldDB" id="A0A9W6CFB1"/>
<dbReference type="Proteomes" id="UP001144397">
    <property type="component" value="Unassembled WGS sequence"/>
</dbReference>